<keyword evidence="1" id="KW-0812">Transmembrane</keyword>
<dbReference type="AlphaFoldDB" id="A0A3B0VH15"/>
<evidence type="ECO:0000256" key="1">
    <source>
        <dbReference type="SAM" id="Phobius"/>
    </source>
</evidence>
<proteinExistence type="predicted"/>
<evidence type="ECO:0000313" key="2">
    <source>
        <dbReference type="EMBL" id="VAW39940.1"/>
    </source>
</evidence>
<reference evidence="2" key="1">
    <citation type="submission" date="2018-06" db="EMBL/GenBank/DDBJ databases">
        <authorList>
            <person name="Zhirakovskaya E."/>
        </authorList>
    </citation>
    <scope>NUCLEOTIDE SEQUENCE</scope>
</reference>
<keyword evidence="1" id="KW-1133">Transmembrane helix</keyword>
<gene>
    <name evidence="2" type="ORF">MNBD_GAMMA01-864</name>
</gene>
<keyword evidence="1" id="KW-0472">Membrane</keyword>
<accession>A0A3B0VH15</accession>
<dbReference type="EMBL" id="UOEW01000251">
    <property type="protein sequence ID" value="VAW39940.1"/>
    <property type="molecule type" value="Genomic_DNA"/>
</dbReference>
<name>A0A3B0VH15_9ZZZZ</name>
<organism evidence="2">
    <name type="scientific">hydrothermal vent metagenome</name>
    <dbReference type="NCBI Taxonomy" id="652676"/>
    <lineage>
        <taxon>unclassified sequences</taxon>
        <taxon>metagenomes</taxon>
        <taxon>ecological metagenomes</taxon>
    </lineage>
</organism>
<feature type="transmembrane region" description="Helical" evidence="1">
    <location>
        <begin position="6"/>
        <end position="26"/>
    </location>
</feature>
<sequence>MNSKISKFIILASFILMLLLAIFYKYKLVLSEERGKAIRILEKSIIYSRFAKSLSSYARIEDIVSFEEYLYCRVKFEYDTLIREDYQEFFDTEINNKDIQSWADGQFKFNLKLMSDYLQKNYIGQKCDFWGKEG</sequence>
<protein>
    <submittedName>
        <fullName evidence="2">Uncharacterized protein</fullName>
    </submittedName>
</protein>